<feature type="region of interest" description="Disordered" evidence="1">
    <location>
        <begin position="1"/>
        <end position="27"/>
    </location>
</feature>
<evidence type="ECO:0008006" key="4">
    <source>
        <dbReference type="Google" id="ProtNLM"/>
    </source>
</evidence>
<reference evidence="2 3" key="1">
    <citation type="journal article" date="2012" name="PLoS Pathog.">
        <title>Diverse lifestyles and strategies of plant pathogenesis encoded in the genomes of eighteen Dothideomycetes fungi.</title>
        <authorList>
            <person name="Ohm R.A."/>
            <person name="Feau N."/>
            <person name="Henrissat B."/>
            <person name="Schoch C.L."/>
            <person name="Horwitz B.A."/>
            <person name="Barry K.W."/>
            <person name="Condon B.J."/>
            <person name="Copeland A.C."/>
            <person name="Dhillon B."/>
            <person name="Glaser F."/>
            <person name="Hesse C.N."/>
            <person name="Kosti I."/>
            <person name="LaButti K."/>
            <person name="Lindquist E.A."/>
            <person name="Lucas S."/>
            <person name="Salamov A.A."/>
            <person name="Bradshaw R.E."/>
            <person name="Ciuffetti L."/>
            <person name="Hamelin R.C."/>
            <person name="Kema G.H.J."/>
            <person name="Lawrence C."/>
            <person name="Scott J.A."/>
            <person name="Spatafora J.W."/>
            <person name="Turgeon B.G."/>
            <person name="de Wit P.J.G.M."/>
            <person name="Zhong S."/>
            <person name="Goodwin S.B."/>
            <person name="Grigoriev I.V."/>
        </authorList>
    </citation>
    <scope>NUCLEOTIDE SEQUENCE [LARGE SCALE GENOMIC DNA]</scope>
    <source>
        <strain evidence="3">28A</strain>
    </source>
</reference>
<keyword evidence="3" id="KW-1185">Reference proteome</keyword>
<dbReference type="RefSeq" id="XP_008028342.1">
    <property type="nucleotide sequence ID" value="XM_008030151.1"/>
</dbReference>
<name>R0K6C2_EXST2</name>
<sequence length="215" mass="23765">MPKVPSSRRVRSENSTQQRQSRADRIRQQGNEMTFRCKRCEEKNLYCFVDTATGRCASCIAIKAECSLFVTKEEWEKVEANKRSKRLALLRAKAEVARLRLEVAETKALERSYADHDHAILSLQDRAKEQAEGDSAPGTSLPAVEPSLPGPSADLGGLQADYSFDPFSLDYFLSLEEPVLASSDASDGILVPVTRCSSSFLQVPKCYGSRAIPST</sequence>
<dbReference type="OrthoDB" id="3796976at2759"/>
<dbReference type="GeneID" id="19406023"/>
<protein>
    <recommendedName>
        <fullName evidence="4">Zn(2)-C6 fungal-type domain-containing protein</fullName>
    </recommendedName>
</protein>
<dbReference type="HOGENOM" id="CLU_126889_0_0_1"/>
<organism evidence="2 3">
    <name type="scientific">Exserohilum turcicum (strain 28A)</name>
    <name type="common">Northern leaf blight fungus</name>
    <name type="synonym">Setosphaeria turcica</name>
    <dbReference type="NCBI Taxonomy" id="671987"/>
    <lineage>
        <taxon>Eukaryota</taxon>
        <taxon>Fungi</taxon>
        <taxon>Dikarya</taxon>
        <taxon>Ascomycota</taxon>
        <taxon>Pezizomycotina</taxon>
        <taxon>Dothideomycetes</taxon>
        <taxon>Pleosporomycetidae</taxon>
        <taxon>Pleosporales</taxon>
        <taxon>Pleosporineae</taxon>
        <taxon>Pleosporaceae</taxon>
        <taxon>Exserohilum</taxon>
    </lineage>
</organism>
<evidence type="ECO:0000256" key="1">
    <source>
        <dbReference type="SAM" id="MobiDB-lite"/>
    </source>
</evidence>
<feature type="region of interest" description="Disordered" evidence="1">
    <location>
        <begin position="128"/>
        <end position="148"/>
    </location>
</feature>
<accession>R0K6C2</accession>
<dbReference type="AlphaFoldDB" id="R0K6C2"/>
<evidence type="ECO:0000313" key="2">
    <source>
        <dbReference type="EMBL" id="EOA83877.1"/>
    </source>
</evidence>
<proteinExistence type="predicted"/>
<dbReference type="EMBL" id="KB908814">
    <property type="protein sequence ID" value="EOA83877.1"/>
    <property type="molecule type" value="Genomic_DNA"/>
</dbReference>
<reference evidence="2 3" key="2">
    <citation type="journal article" date="2013" name="PLoS Genet.">
        <title>Comparative genome structure, secondary metabolite, and effector coding capacity across Cochliobolus pathogens.</title>
        <authorList>
            <person name="Condon B.J."/>
            <person name="Leng Y."/>
            <person name="Wu D."/>
            <person name="Bushley K.E."/>
            <person name="Ohm R.A."/>
            <person name="Otillar R."/>
            <person name="Martin J."/>
            <person name="Schackwitz W."/>
            <person name="Grimwood J."/>
            <person name="MohdZainudin N."/>
            <person name="Xue C."/>
            <person name="Wang R."/>
            <person name="Manning V.A."/>
            <person name="Dhillon B."/>
            <person name="Tu Z.J."/>
            <person name="Steffenson B.J."/>
            <person name="Salamov A."/>
            <person name="Sun H."/>
            <person name="Lowry S."/>
            <person name="LaButti K."/>
            <person name="Han J."/>
            <person name="Copeland A."/>
            <person name="Lindquist E."/>
            <person name="Barry K."/>
            <person name="Schmutz J."/>
            <person name="Baker S.E."/>
            <person name="Ciuffetti L.M."/>
            <person name="Grigoriev I.V."/>
            <person name="Zhong S."/>
            <person name="Turgeon B.G."/>
        </authorList>
    </citation>
    <scope>NUCLEOTIDE SEQUENCE [LARGE SCALE GENOMIC DNA]</scope>
    <source>
        <strain evidence="3">28A</strain>
    </source>
</reference>
<dbReference type="Proteomes" id="UP000016935">
    <property type="component" value="Unassembled WGS sequence"/>
</dbReference>
<gene>
    <name evidence="2" type="ORF">SETTUDRAFT_93290</name>
</gene>
<evidence type="ECO:0000313" key="3">
    <source>
        <dbReference type="Proteomes" id="UP000016935"/>
    </source>
</evidence>